<dbReference type="OrthoDB" id="9973571at2"/>
<dbReference type="Gene3D" id="3.30.420.10">
    <property type="entry name" value="Ribonuclease H-like superfamily/Ribonuclease H"/>
    <property type="match status" value="1"/>
</dbReference>
<protein>
    <submittedName>
        <fullName evidence="1">Uncharacterized protein</fullName>
    </submittedName>
</protein>
<dbReference type="Proteomes" id="UP000312512">
    <property type="component" value="Unassembled WGS sequence"/>
</dbReference>
<dbReference type="GO" id="GO:0003676">
    <property type="term" value="F:nucleic acid binding"/>
    <property type="evidence" value="ECO:0007669"/>
    <property type="project" value="InterPro"/>
</dbReference>
<evidence type="ECO:0000313" key="2">
    <source>
        <dbReference type="Proteomes" id="UP000312512"/>
    </source>
</evidence>
<dbReference type="SUPFAM" id="SSF53098">
    <property type="entry name" value="Ribonuclease H-like"/>
    <property type="match status" value="1"/>
</dbReference>
<dbReference type="AlphaFoldDB" id="A0A5C4V6E3"/>
<dbReference type="InterPro" id="IPR012337">
    <property type="entry name" value="RNaseH-like_sf"/>
</dbReference>
<keyword evidence="2" id="KW-1185">Reference proteome</keyword>
<organism evidence="1 2">
    <name type="scientific">Nonomuraea phyllanthi</name>
    <dbReference type="NCBI Taxonomy" id="2219224"/>
    <lineage>
        <taxon>Bacteria</taxon>
        <taxon>Bacillati</taxon>
        <taxon>Actinomycetota</taxon>
        <taxon>Actinomycetes</taxon>
        <taxon>Streptosporangiales</taxon>
        <taxon>Streptosporangiaceae</taxon>
        <taxon>Nonomuraea</taxon>
    </lineage>
</organism>
<name>A0A5C4V6E3_9ACTN</name>
<dbReference type="InterPro" id="IPR036397">
    <property type="entry name" value="RNaseH_sf"/>
</dbReference>
<dbReference type="RefSeq" id="WP_139637581.1">
    <property type="nucleotide sequence ID" value="NZ_VDLX02000028.1"/>
</dbReference>
<proteinExistence type="predicted"/>
<sequence length="246" mass="27053">MPAAEEVSSEMLAALAYRFANGTSSPEGSSWTAPHQAPETFEVARPIRFRLDGFTGQRNVIGTDGSVTPECEHAGFAAVSGDGHVTVGTCHGPRMNSQTAEMQAVRFALRRSGEGPVTLLLDNQEVIAAVQHMARTRKPASGGCRDRQAVDEVNNLLRRRPITVRHVPDAEGTTTWDRMPSNPLMAAAHRLAWSVRRMRLDGIEPTGAAVDWLQAIAVAKTRRTSTLRDRYETFRRRHASQRKEAS</sequence>
<comment type="caution">
    <text evidence="1">The sequence shown here is derived from an EMBL/GenBank/DDBJ whole genome shotgun (WGS) entry which is preliminary data.</text>
</comment>
<reference evidence="1 2" key="1">
    <citation type="submission" date="2019-10" db="EMBL/GenBank/DDBJ databases">
        <title>Nonomuraea sp. nov., isolated from Phyllanthus amarus.</title>
        <authorList>
            <person name="Klykleung N."/>
            <person name="Tanasupawat S."/>
        </authorList>
    </citation>
    <scope>NUCLEOTIDE SEQUENCE [LARGE SCALE GENOMIC DNA]</scope>
    <source>
        <strain evidence="1 2">PA1-10</strain>
    </source>
</reference>
<dbReference type="EMBL" id="VDLX02000028">
    <property type="protein sequence ID" value="KAB8186917.1"/>
    <property type="molecule type" value="Genomic_DNA"/>
</dbReference>
<evidence type="ECO:0000313" key="1">
    <source>
        <dbReference type="EMBL" id="KAB8186917.1"/>
    </source>
</evidence>
<accession>A0A5C4V6E3</accession>
<gene>
    <name evidence="1" type="ORF">FH608_046360</name>
</gene>